<accession>A0A2R5GWH3</accession>
<reference evidence="3 4" key="1">
    <citation type="submission" date="2017-12" db="EMBL/GenBank/DDBJ databases">
        <title>Sequencing, de novo assembly and annotation of complete genome of a new Thraustochytrid species, strain FCC1311.</title>
        <authorList>
            <person name="Sedici K."/>
            <person name="Godart F."/>
            <person name="Aiese Cigliano R."/>
            <person name="Sanseverino W."/>
            <person name="Barakat M."/>
            <person name="Ortet P."/>
            <person name="Marechal E."/>
            <person name="Cagnac O."/>
            <person name="Amato A."/>
        </authorList>
    </citation>
    <scope>NUCLEOTIDE SEQUENCE [LARGE SCALE GENOMIC DNA]</scope>
</reference>
<protein>
    <submittedName>
        <fullName evidence="3">Pleckstrin-likey-like domain family B member 1</fullName>
    </submittedName>
</protein>
<dbReference type="PANTHER" id="PTHR14336">
    <property type="entry name" value="TANDEM PH DOMAIN CONTAINING PROTEIN"/>
    <property type="match status" value="1"/>
</dbReference>
<feature type="domain" description="PH" evidence="2">
    <location>
        <begin position="188"/>
        <end position="300"/>
    </location>
</feature>
<dbReference type="Proteomes" id="UP000241890">
    <property type="component" value="Unassembled WGS sequence"/>
</dbReference>
<gene>
    <name evidence="3" type="ORF">FCC1311_092372</name>
</gene>
<keyword evidence="4" id="KW-1185">Reference proteome</keyword>
<name>A0A2R5GWH3_9STRA</name>
<dbReference type="OrthoDB" id="185175at2759"/>
<dbReference type="InterPro" id="IPR001849">
    <property type="entry name" value="PH_domain"/>
</dbReference>
<feature type="region of interest" description="Disordered" evidence="1">
    <location>
        <begin position="1"/>
        <end position="130"/>
    </location>
</feature>
<dbReference type="AlphaFoldDB" id="A0A2R5GWH3"/>
<evidence type="ECO:0000259" key="2">
    <source>
        <dbReference type="PROSITE" id="PS50003"/>
    </source>
</evidence>
<dbReference type="Gene3D" id="2.30.29.30">
    <property type="entry name" value="Pleckstrin-homology domain (PH domain)/Phosphotyrosine-binding domain (PTB)"/>
    <property type="match status" value="1"/>
</dbReference>
<evidence type="ECO:0000313" key="3">
    <source>
        <dbReference type="EMBL" id="GBG33013.1"/>
    </source>
</evidence>
<dbReference type="Pfam" id="PF00169">
    <property type="entry name" value="PH"/>
    <property type="match status" value="1"/>
</dbReference>
<dbReference type="SMART" id="SM00233">
    <property type="entry name" value="PH"/>
    <property type="match status" value="1"/>
</dbReference>
<evidence type="ECO:0000313" key="4">
    <source>
        <dbReference type="Proteomes" id="UP000241890"/>
    </source>
</evidence>
<proteinExistence type="predicted"/>
<sequence>MARFSLSFLSDAESSDSGPRESSEEASWTPRPTLGTPSRIGSRAKALLARVPKELDSSGLRHWPKTPAAHIWRPWHSSSPGRVSEPEGEELQDPAQLELDENEDEDASKSKLKTMADDEAVVSRPPAGRPSVNIQRMEEVVRKLAAEEERTRKSQIRRDTAGSSISAMSIIGGRRRGESLATELDDKNFLLQGLLSKQGGRVKSWHRRYFVLHRSRGLRYYRDEDAFRNNEEAYGSVSYTEMMTFDDKNKVAQGLPRSTYAMVRMRNVFAVHTDARTYMISAPSKVSQESWTDTINKAWLDYNAQFRLKDRMLTDIWRVGVQEVLDLASELRKGTVNAEDVLEQMEDVVAEIFDKQVTERYERRTQASVFYAWKAFATYKRNQAIAAASDVMTPAERNRSFWIGGGSMFGKRDSLR</sequence>
<dbReference type="PROSITE" id="PS50003">
    <property type="entry name" value="PH_DOMAIN"/>
    <property type="match status" value="1"/>
</dbReference>
<dbReference type="SUPFAM" id="SSF50729">
    <property type="entry name" value="PH domain-like"/>
    <property type="match status" value="1"/>
</dbReference>
<dbReference type="EMBL" id="BEYU01000138">
    <property type="protein sequence ID" value="GBG33013.1"/>
    <property type="molecule type" value="Genomic_DNA"/>
</dbReference>
<organism evidence="3 4">
    <name type="scientific">Hondaea fermentalgiana</name>
    <dbReference type="NCBI Taxonomy" id="2315210"/>
    <lineage>
        <taxon>Eukaryota</taxon>
        <taxon>Sar</taxon>
        <taxon>Stramenopiles</taxon>
        <taxon>Bigyra</taxon>
        <taxon>Labyrinthulomycetes</taxon>
        <taxon>Thraustochytrida</taxon>
        <taxon>Thraustochytriidae</taxon>
        <taxon>Hondaea</taxon>
    </lineage>
</organism>
<comment type="caution">
    <text evidence="3">The sequence shown here is derived from an EMBL/GenBank/DDBJ whole genome shotgun (WGS) entry which is preliminary data.</text>
</comment>
<evidence type="ECO:0000256" key="1">
    <source>
        <dbReference type="SAM" id="MobiDB-lite"/>
    </source>
</evidence>
<feature type="compositionally biased region" description="Acidic residues" evidence="1">
    <location>
        <begin position="86"/>
        <end position="106"/>
    </location>
</feature>
<dbReference type="InterPro" id="IPR011993">
    <property type="entry name" value="PH-like_dom_sf"/>
</dbReference>
<dbReference type="InParanoid" id="A0A2R5GWH3"/>
<dbReference type="InterPro" id="IPR051707">
    <property type="entry name" value="PI-Interact_SigTrans_Reg"/>
</dbReference>